<sequence>MIMENLLKQAKKAMENSYAPYSNFKVGCAVKMKSGKVYTGCNIENSSFGATNCAERTAIFKAISEGAKEIDQIAIVSSGNMVTYPCGICRQVISEFMKDGTFIFEDNKGNIVTRTYEEIFPYSFTKNDLEKARENN</sequence>
<comment type="caution">
    <text evidence="1">The sequence shown here is derived from an EMBL/GenBank/DDBJ whole genome shotgun (WGS) entry which is preliminary data.</text>
</comment>
<evidence type="ECO:0000313" key="1">
    <source>
        <dbReference type="EMBL" id="ONI39169.1"/>
    </source>
</evidence>
<keyword evidence="2" id="KW-1185">Reference proteome</keyword>
<name>A0ACC8XA74_9FIRM</name>
<reference evidence="1" key="1">
    <citation type="submission" date="2016-08" db="EMBL/GenBank/DDBJ databases">
        <authorList>
            <person name="Ngugi D.K."/>
            <person name="Miyake S."/>
            <person name="Stingl U."/>
        </authorList>
    </citation>
    <scope>NUCLEOTIDE SEQUENCE</scope>
    <source>
        <strain evidence="1">SCG-B11WGA-EpuloA1</strain>
    </source>
</reference>
<protein>
    <submittedName>
        <fullName evidence="1">Cytidine deaminase</fullName>
    </submittedName>
</protein>
<evidence type="ECO:0000313" key="2">
    <source>
        <dbReference type="Proteomes" id="UP000188605"/>
    </source>
</evidence>
<proteinExistence type="predicted"/>
<dbReference type="Proteomes" id="UP000188605">
    <property type="component" value="Unassembled WGS sequence"/>
</dbReference>
<organism evidence="1 2">
    <name type="scientific">Candidatus Epulonipiscium fishelsonii</name>
    <dbReference type="NCBI Taxonomy" id="77094"/>
    <lineage>
        <taxon>Bacteria</taxon>
        <taxon>Bacillati</taxon>
        <taxon>Bacillota</taxon>
        <taxon>Clostridia</taxon>
        <taxon>Lachnospirales</taxon>
        <taxon>Lachnospiraceae</taxon>
        <taxon>Candidatus Epulonipiscium</taxon>
    </lineage>
</organism>
<accession>A0ACC8XA74</accession>
<dbReference type="EMBL" id="LJDB01000070">
    <property type="protein sequence ID" value="ONI39169.1"/>
    <property type="molecule type" value="Genomic_DNA"/>
</dbReference>
<gene>
    <name evidence="1" type="ORF">AN396_09005</name>
</gene>